<dbReference type="RefSeq" id="WP_123899351.1">
    <property type="nucleotide sequence ID" value="NZ_RPFJ01000117.1"/>
</dbReference>
<sequence length="228" mass="27011">MIRDFQISFQDLVYQSGYPQDFVKKANLSTNLIQDLFLRLLLETKEKIGGKIMKVNISLTKDEKQIKFRCFENPTDVATVFLELPFNNLDEYFELSRDNKSEFLLEKTLEAFKELSEKTDTINYSLINSIAEKCKELNYKNHYYFGKLRSSKNRKNKAGIWVEHEENTFKIYLNILDKKENLLKSELIAETLPSYPKYYPLLGGIRWIDNENVEFFNRNREVLKNLSV</sequence>
<evidence type="ECO:0000313" key="1">
    <source>
        <dbReference type="EMBL" id="RPD89708.1"/>
    </source>
</evidence>
<protein>
    <submittedName>
        <fullName evidence="1">Uncharacterized protein</fullName>
    </submittedName>
</protein>
<evidence type="ECO:0000313" key="2">
    <source>
        <dbReference type="Proteomes" id="UP000270856"/>
    </source>
</evidence>
<proteinExistence type="predicted"/>
<reference evidence="1 2" key="1">
    <citation type="submission" date="2018-11" db="EMBL/GenBank/DDBJ databases">
        <title>Aureibaculum marinum gen. nov., sp. nov., a member of the family Flavobacteriaceae isolated from the Bohai Sea.</title>
        <authorList>
            <person name="Ji X."/>
        </authorList>
    </citation>
    <scope>NUCLEOTIDE SEQUENCE [LARGE SCALE GENOMIC DNA]</scope>
    <source>
        <strain evidence="1 2">BH-SD17</strain>
    </source>
</reference>
<gene>
    <name evidence="1" type="ORF">EGM88_15785</name>
</gene>
<keyword evidence="2" id="KW-1185">Reference proteome</keyword>
<dbReference type="Proteomes" id="UP000270856">
    <property type="component" value="Unassembled WGS sequence"/>
</dbReference>
<accession>A0A3N4N345</accession>
<organism evidence="1 2">
    <name type="scientific">Aureibaculum marinum</name>
    <dbReference type="NCBI Taxonomy" id="2487930"/>
    <lineage>
        <taxon>Bacteria</taxon>
        <taxon>Pseudomonadati</taxon>
        <taxon>Bacteroidota</taxon>
        <taxon>Flavobacteriia</taxon>
        <taxon>Flavobacteriales</taxon>
        <taxon>Flavobacteriaceae</taxon>
        <taxon>Aureibaculum</taxon>
    </lineage>
</organism>
<dbReference type="AlphaFoldDB" id="A0A3N4N345"/>
<comment type="caution">
    <text evidence="1">The sequence shown here is derived from an EMBL/GenBank/DDBJ whole genome shotgun (WGS) entry which is preliminary data.</text>
</comment>
<dbReference type="EMBL" id="RPFJ01000117">
    <property type="protein sequence ID" value="RPD89708.1"/>
    <property type="molecule type" value="Genomic_DNA"/>
</dbReference>
<name>A0A3N4N345_9FLAO</name>